<comment type="similarity">
    <text evidence="3">Belongs to the CND2 (condensin subunit 2) family.</text>
</comment>
<comment type="subcellular location">
    <subcellularLocation>
        <location evidence="1">Chromosome</location>
    </subcellularLocation>
    <subcellularLocation>
        <location evidence="2">Cytoplasm</location>
    </subcellularLocation>
</comment>
<reference evidence="11" key="1">
    <citation type="submission" date="2022-08" db="EMBL/GenBank/DDBJ databases">
        <title>Novel sulfate-reducing endosymbionts in the free-living metamonad Anaeramoeba.</title>
        <authorList>
            <person name="Jerlstrom-Hultqvist J."/>
            <person name="Cepicka I."/>
            <person name="Gallot-Lavallee L."/>
            <person name="Salas-Leiva D."/>
            <person name="Curtis B.A."/>
            <person name="Zahonova K."/>
            <person name="Pipaliya S."/>
            <person name="Dacks J."/>
            <person name="Roger A.J."/>
        </authorList>
    </citation>
    <scope>NUCLEOTIDE SEQUENCE</scope>
    <source>
        <strain evidence="11">Schooner1</strain>
    </source>
</reference>
<evidence type="ECO:0000256" key="5">
    <source>
        <dbReference type="ARBA" id="ARBA00022454"/>
    </source>
</evidence>
<evidence type="ECO:0000256" key="2">
    <source>
        <dbReference type="ARBA" id="ARBA00004496"/>
    </source>
</evidence>
<dbReference type="PANTHER" id="PTHR13108">
    <property type="entry name" value="CONDENSIN COMPLEX SUBUNIT 2"/>
    <property type="match status" value="1"/>
</dbReference>
<keyword evidence="9" id="KW-0226">DNA condensation</keyword>
<gene>
    <name evidence="11" type="ORF">M0813_27942</name>
</gene>
<evidence type="ECO:0000256" key="1">
    <source>
        <dbReference type="ARBA" id="ARBA00004286"/>
    </source>
</evidence>
<protein>
    <recommendedName>
        <fullName evidence="4">Condensin complex subunit 2</fullName>
    </recommendedName>
</protein>
<evidence type="ECO:0000256" key="6">
    <source>
        <dbReference type="ARBA" id="ARBA00022490"/>
    </source>
</evidence>
<dbReference type="InterPro" id="IPR022816">
    <property type="entry name" value="Condensin_barren_su2"/>
</dbReference>
<dbReference type="EMBL" id="JAOAOG010000243">
    <property type="protein sequence ID" value="KAJ6236553.1"/>
    <property type="molecule type" value="Genomic_DNA"/>
</dbReference>
<keyword evidence="7" id="KW-0132">Cell division</keyword>
<proteinExistence type="inferred from homology"/>
<evidence type="ECO:0000256" key="3">
    <source>
        <dbReference type="ARBA" id="ARBA00009471"/>
    </source>
</evidence>
<keyword evidence="10" id="KW-0131">Cell cycle</keyword>
<sequence>MTNTKNVIEKSKTNKRRLLKQISDKLDTKEINLFHRLCIDVCNGKKFSQQQIWNFDLRNSFQEIKLKKTEEVNFAIESMKLSAYVKLYSQRVESVFKDINNMLSKLNDNEKKTKQDIKERNALLFKNTNRTIVETKKFSFGCNTLESIESNITNNKFEDHLLFENYKNSMINVRSNIISKAYLLFNSRLMNIDNILQEEKASSNKIMKNKPLETNPVNILINRNLSKETSLEINTFFDLMDKKDKICPNFQIFKDNNWSKFFYKKPKKSIDAKEYTPKISKLKDCHDTGYTGEKDDFNNISFNSTSDNFDFSILKEQYKSITLKKSLFLNDMSCNHKNFQFCSFDNLSLGIIKDLKIKNLIQDLDIKENLKDPNIKEKTKRRKKNWLKNEIKIDFYTKKIPHKKLFQVTQTNKSTLGENEIYHHNDESVLLIESFRYEKDFYKKLFNHNMINLNKKYPFSDWNNRQDDEADLEFWNGTNGQDIEYENPNNNISQLKLKTNDDINQKQQKTVNSKENIKSKKNQLIPISLLKEIILNILISKSNIKDDYILSFSDLIQLIKLELSKNSITIQLIFIALLHLVNEYELKLMKTSKLNQKSEIQITFLNSQSKKNFISKFL</sequence>
<evidence type="ECO:0000256" key="7">
    <source>
        <dbReference type="ARBA" id="ARBA00022618"/>
    </source>
</evidence>
<name>A0ABQ8XXM0_9EUKA</name>
<evidence type="ECO:0000256" key="9">
    <source>
        <dbReference type="ARBA" id="ARBA00023067"/>
    </source>
</evidence>
<evidence type="ECO:0000256" key="4">
    <source>
        <dbReference type="ARBA" id="ARBA00016065"/>
    </source>
</evidence>
<comment type="caution">
    <text evidence="11">The sequence shown here is derived from an EMBL/GenBank/DDBJ whole genome shotgun (WGS) entry which is preliminary data.</text>
</comment>
<keyword evidence="12" id="KW-1185">Reference proteome</keyword>
<evidence type="ECO:0000313" key="11">
    <source>
        <dbReference type="EMBL" id="KAJ6236553.1"/>
    </source>
</evidence>
<organism evidence="11 12">
    <name type="scientific">Anaeramoeba flamelloides</name>
    <dbReference type="NCBI Taxonomy" id="1746091"/>
    <lineage>
        <taxon>Eukaryota</taxon>
        <taxon>Metamonada</taxon>
        <taxon>Anaeramoebidae</taxon>
        <taxon>Anaeramoeba</taxon>
    </lineage>
</organism>
<dbReference type="Proteomes" id="UP001150062">
    <property type="component" value="Unassembled WGS sequence"/>
</dbReference>
<evidence type="ECO:0000256" key="10">
    <source>
        <dbReference type="ARBA" id="ARBA00023306"/>
    </source>
</evidence>
<dbReference type="Pfam" id="PF05786">
    <property type="entry name" value="Cnd2"/>
    <property type="match status" value="1"/>
</dbReference>
<evidence type="ECO:0000313" key="12">
    <source>
        <dbReference type="Proteomes" id="UP001150062"/>
    </source>
</evidence>
<accession>A0ABQ8XXM0</accession>
<keyword evidence="8" id="KW-0498">Mitosis</keyword>
<keyword evidence="6" id="KW-0963">Cytoplasm</keyword>
<evidence type="ECO:0000256" key="8">
    <source>
        <dbReference type="ARBA" id="ARBA00022776"/>
    </source>
</evidence>
<keyword evidence="5" id="KW-0158">Chromosome</keyword>
<dbReference type="PANTHER" id="PTHR13108:SF9">
    <property type="entry name" value="CONDENSIN COMPLEX SUBUNIT 2"/>
    <property type="match status" value="1"/>
</dbReference>